<dbReference type="EMBL" id="CP013278">
    <property type="protein sequence ID" value="AND28427.1"/>
    <property type="molecule type" value="Genomic_DNA"/>
</dbReference>
<organism evidence="1">
    <name type="scientific">Bacillus thuringiensis subsp. israelensis</name>
    <dbReference type="NCBI Taxonomy" id="1430"/>
    <lineage>
        <taxon>Bacteria</taxon>
        <taxon>Bacillati</taxon>
        <taxon>Bacillota</taxon>
        <taxon>Bacilli</taxon>
        <taxon>Bacillales</taxon>
        <taxon>Bacillaceae</taxon>
        <taxon>Bacillus</taxon>
        <taxon>Bacillus cereus group</taxon>
    </lineage>
</organism>
<dbReference type="PATRIC" id="fig|1430.6.peg.1964"/>
<reference evidence="1" key="1">
    <citation type="journal article" date="2017" name="Res. Microbiol.">
        <title>Comparative genomics of extrachromosomal elements in Bacillus thuringiensis subsp. israelensis.</title>
        <authorList>
            <person name="Bolotin A."/>
            <person name="Gillis A."/>
            <person name="Sanchis V."/>
            <person name="Nielsen-LeRoux C."/>
            <person name="Mahillon J."/>
            <person name="Lereclus D."/>
            <person name="Sorokin A."/>
        </authorList>
    </citation>
    <scope>NUCLEOTIDE SEQUENCE</scope>
    <source>
        <strain evidence="1">AM65-52</strain>
        <plasmid evidence="1">pAM65-52-3-235K</plasmid>
    </source>
</reference>
<gene>
    <name evidence="1" type="ORF">ATN07_32370</name>
</gene>
<sequence length="266" mass="30350">MRKSKDEMLEAVLTRLRTEGGITETSPGSIARMFSEVMIEEFSPFYDELELIIQMGFISTSTGGYLDLIGELLNCTRDGDESDDNYRARISNQVSVEQNANLIAIRLKTLRIDGVADAQFKRFTRGTGSFTCYVTPQVYPIENDLLTRVESVIDEVAAYGMNVEVKTSEYNPVDITLNLIFHSKTTSLERQHIRNKVVQNVGAYMKQLNMGSPIIINEIIQRVMETSEQILDMEFKKLVVGEKEYFIKNVEPSLEERYFLRKINVA</sequence>
<evidence type="ECO:0008006" key="2">
    <source>
        <dbReference type="Google" id="ProtNLM"/>
    </source>
</evidence>
<protein>
    <recommendedName>
        <fullName evidence="2">Baseplate protein J-like domain-containing protein</fullName>
    </recommendedName>
</protein>
<dbReference type="RefSeq" id="WP_001232164.1">
    <property type="nucleotide sequence ID" value="NZ_CP013278.1"/>
</dbReference>
<accession>A0A160LJS3</accession>
<evidence type="ECO:0000313" key="1">
    <source>
        <dbReference type="EMBL" id="AND28427.1"/>
    </source>
</evidence>
<dbReference type="AlphaFoldDB" id="A0A160LJS3"/>
<name>A0A160LJS3_BACTI</name>
<geneLocation type="plasmid" evidence="1">
    <name>pAM65-52-3-235K</name>
</geneLocation>
<keyword evidence="1" id="KW-0614">Plasmid</keyword>
<proteinExistence type="predicted"/>